<dbReference type="GO" id="GO:0003774">
    <property type="term" value="F:cytoskeletal motor activity"/>
    <property type="evidence" value="ECO:0007669"/>
    <property type="project" value="InterPro"/>
</dbReference>
<evidence type="ECO:0000256" key="8">
    <source>
        <dbReference type="ARBA" id="ARBA00023136"/>
    </source>
</evidence>
<evidence type="ECO:0000259" key="10">
    <source>
        <dbReference type="Pfam" id="PF01052"/>
    </source>
</evidence>
<comment type="subcellular location">
    <subcellularLocation>
        <location evidence="1">Bacterial flagellum basal body</location>
    </subcellularLocation>
    <subcellularLocation>
        <location evidence="2">Cell membrane</location>
        <topology evidence="2">Peripheral membrane protein</topology>
    </subcellularLocation>
</comment>
<dbReference type="AlphaFoldDB" id="A0A7Y7IJ57"/>
<dbReference type="SUPFAM" id="SSF101801">
    <property type="entry name" value="Surface presentation of antigens (SPOA)"/>
    <property type="match status" value="1"/>
</dbReference>
<organism evidence="11 12">
    <name type="scientific">Arthrobacter wenxiniae</name>
    <dbReference type="NCBI Taxonomy" id="2713570"/>
    <lineage>
        <taxon>Bacteria</taxon>
        <taxon>Bacillati</taxon>
        <taxon>Actinomycetota</taxon>
        <taxon>Actinomycetes</taxon>
        <taxon>Micrococcales</taxon>
        <taxon>Micrococcaceae</taxon>
        <taxon>Arthrobacter</taxon>
    </lineage>
</organism>
<comment type="caution">
    <text evidence="11">The sequence shown here is derived from an EMBL/GenBank/DDBJ whole genome shotgun (WGS) entry which is preliminary data.</text>
</comment>
<dbReference type="Pfam" id="PF01052">
    <property type="entry name" value="FliMN_C"/>
    <property type="match status" value="1"/>
</dbReference>
<keyword evidence="7" id="KW-0283">Flagellar rotation</keyword>
<dbReference type="SUPFAM" id="SSF103039">
    <property type="entry name" value="CheC-like"/>
    <property type="match status" value="1"/>
</dbReference>
<evidence type="ECO:0000256" key="3">
    <source>
        <dbReference type="ARBA" id="ARBA00011049"/>
    </source>
</evidence>
<evidence type="ECO:0000256" key="6">
    <source>
        <dbReference type="ARBA" id="ARBA00022500"/>
    </source>
</evidence>
<reference evidence="11 12" key="1">
    <citation type="submission" date="2020-02" db="EMBL/GenBank/DDBJ databases">
        <title>Genome sequence of strain AETb3-4.</title>
        <authorList>
            <person name="Gao J."/>
            <person name="Zhang X."/>
        </authorList>
    </citation>
    <scope>NUCLEOTIDE SEQUENCE [LARGE SCALE GENOMIC DNA]</scope>
    <source>
        <strain evidence="11 12">AETb3-4</strain>
    </source>
</reference>
<dbReference type="CDD" id="cd17908">
    <property type="entry name" value="FliM"/>
    <property type="match status" value="1"/>
</dbReference>
<sequence>MPGNGLARAVEVYDFGRPTTLAREHSRVLELAFETYARQWGTLLTSTIRAATTVVAENISMVTYDEYAASLPTTTAVVICAIKGQDAKGVIQYPTEAVFHWITRMVGGSLSAPVPNRKFTHIEHSLVEQFMQDALEDLDYSFGSLLSAPPTVHDILFNSQFAQAAATDTLMIVATLIVTVGDTTWDTSIALPADPLLDQLGTSNPMSSPADAPRQLRCHLAGTPVDVEMALAPVPVLPGAILNLAVGDVLPLRHPTGRPFDLTVAGRPVARAVGVTHGTRQAGQVVSIEESAP</sequence>
<evidence type="ECO:0000256" key="9">
    <source>
        <dbReference type="ARBA" id="ARBA00023143"/>
    </source>
</evidence>
<keyword evidence="9" id="KW-0975">Bacterial flagellum</keyword>
<evidence type="ECO:0000256" key="1">
    <source>
        <dbReference type="ARBA" id="ARBA00004117"/>
    </source>
</evidence>
<evidence type="ECO:0000256" key="2">
    <source>
        <dbReference type="ARBA" id="ARBA00004202"/>
    </source>
</evidence>
<accession>A0A7Y7IJ57</accession>
<dbReference type="Pfam" id="PF02154">
    <property type="entry name" value="FliM"/>
    <property type="match status" value="1"/>
</dbReference>
<dbReference type="InterPro" id="IPR001543">
    <property type="entry name" value="FliN-like_C"/>
</dbReference>
<dbReference type="Gene3D" id="2.30.330.10">
    <property type="entry name" value="SpoA-like"/>
    <property type="match status" value="1"/>
</dbReference>
<evidence type="ECO:0000313" key="12">
    <source>
        <dbReference type="Proteomes" id="UP000543556"/>
    </source>
</evidence>
<keyword evidence="6" id="KW-0145">Chemotaxis</keyword>
<keyword evidence="8" id="KW-0472">Membrane</keyword>
<dbReference type="GO" id="GO:0050918">
    <property type="term" value="P:positive chemotaxis"/>
    <property type="evidence" value="ECO:0007669"/>
    <property type="project" value="TreeGrafter"/>
</dbReference>
<evidence type="ECO:0000256" key="7">
    <source>
        <dbReference type="ARBA" id="ARBA00022779"/>
    </source>
</evidence>
<dbReference type="Gene3D" id="3.40.1550.10">
    <property type="entry name" value="CheC-like"/>
    <property type="match status" value="1"/>
</dbReference>
<protein>
    <recommendedName>
        <fullName evidence="4">Flagellar motor switch protein FliM</fullName>
    </recommendedName>
</protein>
<dbReference type="InterPro" id="IPR001689">
    <property type="entry name" value="Flag_FliM"/>
</dbReference>
<keyword evidence="5" id="KW-1003">Cell membrane</keyword>
<dbReference type="InterPro" id="IPR036429">
    <property type="entry name" value="SpoA-like_sf"/>
</dbReference>
<dbReference type="Proteomes" id="UP000543556">
    <property type="component" value="Unassembled WGS sequence"/>
</dbReference>
<dbReference type="GO" id="GO:0009425">
    <property type="term" value="C:bacterial-type flagellum basal body"/>
    <property type="evidence" value="ECO:0007669"/>
    <property type="project" value="UniProtKB-SubCell"/>
</dbReference>
<dbReference type="PANTHER" id="PTHR30034">
    <property type="entry name" value="FLAGELLAR MOTOR SWITCH PROTEIN FLIM"/>
    <property type="match status" value="1"/>
</dbReference>
<evidence type="ECO:0000256" key="4">
    <source>
        <dbReference type="ARBA" id="ARBA00021898"/>
    </source>
</evidence>
<gene>
    <name evidence="11" type="ORF">G6034_15180</name>
</gene>
<proteinExistence type="inferred from homology"/>
<dbReference type="EMBL" id="JAAMFM010000027">
    <property type="protein sequence ID" value="NVM96222.1"/>
    <property type="molecule type" value="Genomic_DNA"/>
</dbReference>
<name>A0A7Y7IJ57_9MICC</name>
<keyword evidence="12" id="KW-1185">Reference proteome</keyword>
<dbReference type="GO" id="GO:0005886">
    <property type="term" value="C:plasma membrane"/>
    <property type="evidence" value="ECO:0007669"/>
    <property type="project" value="UniProtKB-SubCell"/>
</dbReference>
<feature type="domain" description="Flagellar motor switch protein FliN-like C-terminal" evidence="10">
    <location>
        <begin position="220"/>
        <end position="288"/>
    </location>
</feature>
<dbReference type="GO" id="GO:0071978">
    <property type="term" value="P:bacterial-type flagellum-dependent swarming motility"/>
    <property type="evidence" value="ECO:0007669"/>
    <property type="project" value="TreeGrafter"/>
</dbReference>
<dbReference type="PANTHER" id="PTHR30034:SF6">
    <property type="entry name" value="YOP PROTEINS TRANSLOCATION PROTEIN Q"/>
    <property type="match status" value="1"/>
</dbReference>
<comment type="similarity">
    <text evidence="3">Belongs to the FliM family.</text>
</comment>
<evidence type="ECO:0000313" key="11">
    <source>
        <dbReference type="EMBL" id="NVM96222.1"/>
    </source>
</evidence>
<dbReference type="InterPro" id="IPR028976">
    <property type="entry name" value="CheC-like_sf"/>
</dbReference>
<evidence type="ECO:0000256" key="5">
    <source>
        <dbReference type="ARBA" id="ARBA00022475"/>
    </source>
</evidence>